<keyword evidence="2" id="KW-1185">Reference proteome</keyword>
<organism evidence="1 2">
    <name type="scientific">Candidatus Clostridium eludens</name>
    <dbReference type="NCBI Taxonomy" id="3381663"/>
    <lineage>
        <taxon>Bacteria</taxon>
        <taxon>Bacillati</taxon>
        <taxon>Bacillota</taxon>
        <taxon>Clostridia</taxon>
        <taxon>Eubacteriales</taxon>
        <taxon>Clostridiaceae</taxon>
        <taxon>Clostridium</taxon>
    </lineage>
</organism>
<dbReference type="Proteomes" id="UP001623660">
    <property type="component" value="Unassembled WGS sequence"/>
</dbReference>
<evidence type="ECO:0000313" key="2">
    <source>
        <dbReference type="Proteomes" id="UP001623660"/>
    </source>
</evidence>
<name>A0ABW8SRH0_9CLOT</name>
<gene>
    <name evidence="1" type="ORF">ACJDU8_22965</name>
</gene>
<comment type="caution">
    <text evidence="1">The sequence shown here is derived from an EMBL/GenBank/DDBJ whole genome shotgun (WGS) entry which is preliminary data.</text>
</comment>
<reference evidence="1 2" key="1">
    <citation type="submission" date="2024-11" db="EMBL/GenBank/DDBJ databases">
        <authorList>
            <person name="Heng Y.C."/>
            <person name="Lim A.C.H."/>
            <person name="Lee J.K.Y."/>
            <person name="Kittelmann S."/>
        </authorList>
    </citation>
    <scope>NUCLEOTIDE SEQUENCE [LARGE SCALE GENOMIC DNA]</scope>
    <source>
        <strain evidence="1 2">WILCCON 0269</strain>
    </source>
</reference>
<protein>
    <submittedName>
        <fullName evidence="1">DUF1064 domain-containing protein</fullName>
    </submittedName>
</protein>
<accession>A0ABW8SRH0</accession>
<dbReference type="RefSeq" id="WP_406794512.1">
    <property type="nucleotide sequence ID" value="NZ_JBJHZX010000059.1"/>
</dbReference>
<sequence length="87" mass="10125">MKRYCQLKLLFYAGEIAGFILQPEFILQEGRGGQRAITYTADFLVLNNDGTYSVEDTKGYESAQWKRTYKQFKLRYSGVELKVLKEV</sequence>
<proteinExistence type="predicted"/>
<dbReference type="EMBL" id="JBJHZX010000059">
    <property type="protein sequence ID" value="MFL0198403.1"/>
    <property type="molecule type" value="Genomic_DNA"/>
</dbReference>
<dbReference type="InterPro" id="IPR009414">
    <property type="entry name" value="DUF1064"/>
</dbReference>
<evidence type="ECO:0000313" key="1">
    <source>
        <dbReference type="EMBL" id="MFL0198403.1"/>
    </source>
</evidence>
<dbReference type="Pfam" id="PF06356">
    <property type="entry name" value="DUF1064"/>
    <property type="match status" value="1"/>
</dbReference>